<dbReference type="AlphaFoldDB" id="A0A9N8DWR5"/>
<proteinExistence type="predicted"/>
<evidence type="ECO:0000313" key="2">
    <source>
        <dbReference type="EMBL" id="CAB9508574.1"/>
    </source>
</evidence>
<gene>
    <name evidence="2" type="ORF">SEMRO_352_G124290.1</name>
</gene>
<reference evidence="2" key="1">
    <citation type="submission" date="2020-06" db="EMBL/GenBank/DDBJ databases">
        <authorList>
            <consortium name="Plant Systems Biology data submission"/>
        </authorList>
    </citation>
    <scope>NUCLEOTIDE SEQUENCE</scope>
    <source>
        <strain evidence="2">D6</strain>
    </source>
</reference>
<feature type="chain" id="PRO_5040137959" evidence="1">
    <location>
        <begin position="21"/>
        <end position="212"/>
    </location>
</feature>
<dbReference type="OrthoDB" id="9989223at2759"/>
<comment type="caution">
    <text evidence="2">The sequence shown here is derived from an EMBL/GenBank/DDBJ whole genome shotgun (WGS) entry which is preliminary data.</text>
</comment>
<evidence type="ECO:0000256" key="1">
    <source>
        <dbReference type="SAM" id="SignalP"/>
    </source>
</evidence>
<sequence>MTRTAGFVLTLMLAISCGHAFSIPSLFNASPSKIADKADYPNDHEEAASLIGKYCAQGILIGCLAFPQIVGAVSGGGLDYANLDITGQDFSNGNYKGKDFTQVIAKGTNFKKSNLQGCRFYKAYLVNADFSGADLRGAALEDTSMDGANLNGAIAAGSYFGQSLLDVESLENADFTDASIPLKTLPQICERPDVKGTNPATGVDTLESLMCP</sequence>
<dbReference type="InterPro" id="IPR044213">
    <property type="entry name" value="At2g44920-like"/>
</dbReference>
<evidence type="ECO:0000313" key="3">
    <source>
        <dbReference type="Proteomes" id="UP001153069"/>
    </source>
</evidence>
<protein>
    <submittedName>
        <fullName evidence="2">Pathogenesis</fullName>
    </submittedName>
</protein>
<dbReference type="PANTHER" id="PTHR47200">
    <property type="entry name" value="THYLAKOID LUMENAL 15 KDA PROTEIN 1, CHLOROPLASTIC"/>
    <property type="match status" value="1"/>
</dbReference>
<keyword evidence="1" id="KW-0732">Signal</keyword>
<dbReference type="Proteomes" id="UP001153069">
    <property type="component" value="Unassembled WGS sequence"/>
</dbReference>
<dbReference type="Gene3D" id="2.160.20.80">
    <property type="entry name" value="E3 ubiquitin-protein ligase SopA"/>
    <property type="match status" value="1"/>
</dbReference>
<dbReference type="Pfam" id="PF00805">
    <property type="entry name" value="Pentapeptide"/>
    <property type="match status" value="1"/>
</dbReference>
<organism evidence="2 3">
    <name type="scientific">Seminavis robusta</name>
    <dbReference type="NCBI Taxonomy" id="568900"/>
    <lineage>
        <taxon>Eukaryota</taxon>
        <taxon>Sar</taxon>
        <taxon>Stramenopiles</taxon>
        <taxon>Ochrophyta</taxon>
        <taxon>Bacillariophyta</taxon>
        <taxon>Bacillariophyceae</taxon>
        <taxon>Bacillariophycidae</taxon>
        <taxon>Naviculales</taxon>
        <taxon>Naviculaceae</taxon>
        <taxon>Seminavis</taxon>
    </lineage>
</organism>
<dbReference type="PROSITE" id="PS51257">
    <property type="entry name" value="PROKAR_LIPOPROTEIN"/>
    <property type="match status" value="1"/>
</dbReference>
<feature type="signal peptide" evidence="1">
    <location>
        <begin position="1"/>
        <end position="20"/>
    </location>
</feature>
<accession>A0A9N8DWR5</accession>
<name>A0A9N8DWR5_9STRA</name>
<dbReference type="SUPFAM" id="SSF141571">
    <property type="entry name" value="Pentapeptide repeat-like"/>
    <property type="match status" value="1"/>
</dbReference>
<keyword evidence="3" id="KW-1185">Reference proteome</keyword>
<dbReference type="InterPro" id="IPR001646">
    <property type="entry name" value="5peptide_repeat"/>
</dbReference>
<dbReference type="EMBL" id="CAICTM010000351">
    <property type="protein sequence ID" value="CAB9508574.1"/>
    <property type="molecule type" value="Genomic_DNA"/>
</dbReference>
<dbReference type="PANTHER" id="PTHR47200:SF2">
    <property type="entry name" value="THYLAKOID LUMENAL 15 KDA PROTEIN 1, CHLOROPLASTIC"/>
    <property type="match status" value="1"/>
</dbReference>